<dbReference type="Proteomes" id="UP000634136">
    <property type="component" value="Unassembled WGS sequence"/>
</dbReference>
<accession>A0A834WUU0</accession>
<reference evidence="2" key="1">
    <citation type="submission" date="2020-09" db="EMBL/GenBank/DDBJ databases">
        <title>Genome-Enabled Discovery of Anthraquinone Biosynthesis in Senna tora.</title>
        <authorList>
            <person name="Kang S.-H."/>
            <person name="Pandey R.P."/>
            <person name="Lee C.-M."/>
            <person name="Sim J.-S."/>
            <person name="Jeong J.-T."/>
            <person name="Choi B.-S."/>
            <person name="Jung M."/>
            <person name="Ginzburg D."/>
            <person name="Zhao K."/>
            <person name="Won S.Y."/>
            <person name="Oh T.-J."/>
            <person name="Yu Y."/>
            <person name="Kim N.-H."/>
            <person name="Lee O.R."/>
            <person name="Lee T.-H."/>
            <person name="Bashyal P."/>
            <person name="Kim T.-S."/>
            <person name="Lee W.-H."/>
            <person name="Kawkins C."/>
            <person name="Kim C.-K."/>
            <person name="Kim J.S."/>
            <person name="Ahn B.O."/>
            <person name="Rhee S.Y."/>
            <person name="Sohng J.K."/>
        </authorList>
    </citation>
    <scope>NUCLEOTIDE SEQUENCE</scope>
    <source>
        <tissue evidence="2">Leaf</tissue>
    </source>
</reference>
<keyword evidence="1" id="KW-0472">Membrane</keyword>
<gene>
    <name evidence="2" type="ORF">G2W53_015453</name>
</gene>
<dbReference type="AlphaFoldDB" id="A0A834WUU0"/>
<protein>
    <submittedName>
        <fullName evidence="2">Uncharacterized protein</fullName>
    </submittedName>
</protein>
<keyword evidence="1" id="KW-0812">Transmembrane</keyword>
<comment type="caution">
    <text evidence="2">The sequence shown here is derived from an EMBL/GenBank/DDBJ whole genome shotgun (WGS) entry which is preliminary data.</text>
</comment>
<evidence type="ECO:0000313" key="3">
    <source>
        <dbReference type="Proteomes" id="UP000634136"/>
    </source>
</evidence>
<name>A0A834WUU0_9FABA</name>
<dbReference type="EMBL" id="JAAIUW010000005">
    <property type="protein sequence ID" value="KAF7833120.1"/>
    <property type="molecule type" value="Genomic_DNA"/>
</dbReference>
<feature type="transmembrane region" description="Helical" evidence="1">
    <location>
        <begin position="54"/>
        <end position="78"/>
    </location>
</feature>
<evidence type="ECO:0000256" key="1">
    <source>
        <dbReference type="SAM" id="Phobius"/>
    </source>
</evidence>
<evidence type="ECO:0000313" key="2">
    <source>
        <dbReference type="EMBL" id="KAF7833120.1"/>
    </source>
</evidence>
<keyword evidence="3" id="KW-1185">Reference proteome</keyword>
<organism evidence="2 3">
    <name type="scientific">Senna tora</name>
    <dbReference type="NCBI Taxonomy" id="362788"/>
    <lineage>
        <taxon>Eukaryota</taxon>
        <taxon>Viridiplantae</taxon>
        <taxon>Streptophyta</taxon>
        <taxon>Embryophyta</taxon>
        <taxon>Tracheophyta</taxon>
        <taxon>Spermatophyta</taxon>
        <taxon>Magnoliopsida</taxon>
        <taxon>eudicotyledons</taxon>
        <taxon>Gunneridae</taxon>
        <taxon>Pentapetalae</taxon>
        <taxon>rosids</taxon>
        <taxon>fabids</taxon>
        <taxon>Fabales</taxon>
        <taxon>Fabaceae</taxon>
        <taxon>Caesalpinioideae</taxon>
        <taxon>Cassia clade</taxon>
        <taxon>Senna</taxon>
    </lineage>
</organism>
<proteinExistence type="predicted"/>
<sequence>MRFEERSFDLSPQLLETFVGRDECSAMLLWWSPKKAVQAVDSVNIPHKSRHRSLFSIFGVWFDLPYMVANTYILFYGIHTSLFSFLNLLRPLLCASSENIVF</sequence>
<keyword evidence="1" id="KW-1133">Transmembrane helix</keyword>